<gene>
    <name evidence="1" type="ORF">CATYP_03720</name>
</gene>
<keyword evidence="2" id="KW-1185">Reference proteome</keyword>
<name>A0ABM5QMA6_9CORY</name>
<dbReference type="EMBL" id="CP008944">
    <property type="protein sequence ID" value="AIG63914.1"/>
    <property type="molecule type" value="Genomic_DNA"/>
</dbReference>
<organism evidence="1 2">
    <name type="scientific">Corynebacterium atypicum</name>
    <dbReference type="NCBI Taxonomy" id="191610"/>
    <lineage>
        <taxon>Bacteria</taxon>
        <taxon>Bacillati</taxon>
        <taxon>Actinomycetota</taxon>
        <taxon>Actinomycetes</taxon>
        <taxon>Mycobacteriales</taxon>
        <taxon>Corynebacteriaceae</taxon>
        <taxon>Corynebacterium</taxon>
    </lineage>
</organism>
<reference evidence="1 2" key="1">
    <citation type="submission" date="2014-07" db="EMBL/GenBank/DDBJ databases">
        <title>Complete genome sequence of Corynebacterium atypicum DSM 44849: identifiction of the mycolic acid biosynthesis genes.</title>
        <authorList>
            <person name="Tippelt A."/>
            <person name="Mollmann S."/>
            <person name="Albersmeier A."/>
            <person name="Jaenicke S."/>
            <person name="Ruckert C."/>
            <person name="Tauch A."/>
        </authorList>
    </citation>
    <scope>NUCLEOTIDE SEQUENCE [LARGE SCALE GENOMIC DNA]</scope>
    <source>
        <strain evidence="1 2">R2070</strain>
    </source>
</reference>
<dbReference type="Pfam" id="PF14030">
    <property type="entry name" value="DUF4245"/>
    <property type="match status" value="1"/>
</dbReference>
<protein>
    <recommendedName>
        <fullName evidence="3">DUF4245 domain-containing protein</fullName>
    </recommendedName>
</protein>
<dbReference type="Proteomes" id="UP000028504">
    <property type="component" value="Chromosome"/>
</dbReference>
<evidence type="ECO:0008006" key="3">
    <source>
        <dbReference type="Google" id="ProtNLM"/>
    </source>
</evidence>
<proteinExistence type="predicted"/>
<evidence type="ECO:0000313" key="2">
    <source>
        <dbReference type="Proteomes" id="UP000028504"/>
    </source>
</evidence>
<accession>A0ABM5QMA6</accession>
<dbReference type="InterPro" id="IPR025339">
    <property type="entry name" value="DUF4245"/>
</dbReference>
<evidence type="ECO:0000313" key="1">
    <source>
        <dbReference type="EMBL" id="AIG63914.1"/>
    </source>
</evidence>
<sequence length="167" mass="17794">MVLTLAVLFGIMVVAVGATGMCSFEPGRPENGPVREVDAATFLEMESASQGIKLVNPQVPEGWTPNSARRSAVGDEPAATIGYVTDHDGYLQITQTRASIEQGAETEGRSLEETREIAGMPVAIYSADDSDVRDVWAIDSAERRVFITGAAEQDDWEALVAGYAAVS</sequence>